<protein>
    <submittedName>
        <fullName evidence="7">Efflux RND transporter periplasmic adaptor subunit</fullName>
    </submittedName>
</protein>
<keyword evidence="3 4" id="KW-0175">Coiled coil</keyword>
<accession>A0A4V5PR47</accession>
<dbReference type="GO" id="GO:1990195">
    <property type="term" value="C:macrolide transmembrane transporter complex"/>
    <property type="evidence" value="ECO:0007669"/>
    <property type="project" value="InterPro"/>
</dbReference>
<dbReference type="InterPro" id="IPR058626">
    <property type="entry name" value="MdtA-like_b-barrel"/>
</dbReference>
<dbReference type="InterPro" id="IPR030190">
    <property type="entry name" value="MacA_alpha-hairpin_sf"/>
</dbReference>
<reference evidence="7 8" key="1">
    <citation type="submission" date="2019-04" db="EMBL/GenBank/DDBJ databases">
        <title>Draft Whole-Genome sequence of the purple photosynthetic bacterium Rhodobacter capsulatus SP108 with an indigenous class A beta-lactamase.</title>
        <authorList>
            <person name="Robertson S."/>
            <person name="Meyer T.E."/>
            <person name="Kyndt J.A."/>
        </authorList>
    </citation>
    <scope>NUCLEOTIDE SEQUENCE [LARGE SCALE GENOMIC DNA]</scope>
    <source>
        <strain evidence="7 8">SP108</strain>
    </source>
</reference>
<name>A0A4V5PR47_RHOCA</name>
<feature type="domain" description="Multidrug resistance protein MdtA-like barrel-sandwich hybrid" evidence="5">
    <location>
        <begin position="69"/>
        <end position="222"/>
    </location>
</feature>
<dbReference type="Proteomes" id="UP000310597">
    <property type="component" value="Unassembled WGS sequence"/>
</dbReference>
<evidence type="ECO:0000256" key="3">
    <source>
        <dbReference type="ARBA" id="ARBA00023054"/>
    </source>
</evidence>
<organism evidence="7 8">
    <name type="scientific">Rhodobacter capsulatus</name>
    <name type="common">Rhodopseudomonas capsulata</name>
    <dbReference type="NCBI Taxonomy" id="1061"/>
    <lineage>
        <taxon>Bacteria</taxon>
        <taxon>Pseudomonadati</taxon>
        <taxon>Pseudomonadota</taxon>
        <taxon>Alphaproteobacteria</taxon>
        <taxon>Rhodobacterales</taxon>
        <taxon>Rhodobacter group</taxon>
        <taxon>Rhodobacter</taxon>
    </lineage>
</organism>
<dbReference type="PANTHER" id="PTHR30469:SF33">
    <property type="entry name" value="SLR1207 PROTEIN"/>
    <property type="match status" value="1"/>
</dbReference>
<sequence length="399" mass="41416">MTASIGPGPMRKRHVIALSLVLMLAAAGGAVWTFGTAEEPQAPLTATAARADLSKTVLASGTIEAAQLVSVGAQVSGQLQTLAVALGDRVQKGDLIAAIDSSDQRADVARAEAALKQLQAQIKAKEAAIRVAELSLTRQTTLNSKALSSDETRETAEATLDVAKAELEGLKAQLDEAQVTLTSSQTELTRTRISAPISGTVVAIVSEEGTTLNANTSSPTIVKLAELDRMVVKAEISEADVVAVKPGQAAEFTLNSSLTKAFSATLRALEPAPASIETSDTIDTDEAIYYNALLDVANPEGILRIGMSAEVTITLDARKNVLTVPVTTLPRVSGGKAEVAVYDPATGQSTPRQIGIGMMTDTLAEVTSGLTEGEAVVLPSISAANSDTGRRNRPPMMGF</sequence>
<feature type="domain" description="Multidrug resistance protein MdtA-like beta-barrel" evidence="6">
    <location>
        <begin position="230"/>
        <end position="316"/>
    </location>
</feature>
<dbReference type="Pfam" id="PF25917">
    <property type="entry name" value="BSH_RND"/>
    <property type="match status" value="1"/>
</dbReference>
<dbReference type="EMBL" id="SWJZ01000029">
    <property type="protein sequence ID" value="TKD21555.1"/>
    <property type="molecule type" value="Genomic_DNA"/>
</dbReference>
<evidence type="ECO:0000256" key="2">
    <source>
        <dbReference type="ARBA" id="ARBA00009477"/>
    </source>
</evidence>
<evidence type="ECO:0000313" key="8">
    <source>
        <dbReference type="Proteomes" id="UP000310597"/>
    </source>
</evidence>
<dbReference type="GO" id="GO:0019898">
    <property type="term" value="C:extrinsic component of membrane"/>
    <property type="evidence" value="ECO:0007669"/>
    <property type="project" value="InterPro"/>
</dbReference>
<dbReference type="PANTHER" id="PTHR30469">
    <property type="entry name" value="MULTIDRUG RESISTANCE PROTEIN MDTA"/>
    <property type="match status" value="1"/>
</dbReference>
<dbReference type="InterPro" id="IPR058625">
    <property type="entry name" value="MdtA-like_BSH"/>
</dbReference>
<evidence type="ECO:0000256" key="4">
    <source>
        <dbReference type="SAM" id="Coils"/>
    </source>
</evidence>
<dbReference type="InterPro" id="IPR006143">
    <property type="entry name" value="RND_pump_MFP"/>
</dbReference>
<evidence type="ECO:0000256" key="1">
    <source>
        <dbReference type="ARBA" id="ARBA00004236"/>
    </source>
</evidence>
<dbReference type="GO" id="GO:1990961">
    <property type="term" value="P:xenobiotic detoxification by transmembrane export across the plasma membrane"/>
    <property type="evidence" value="ECO:0007669"/>
    <property type="project" value="InterPro"/>
</dbReference>
<comment type="caution">
    <text evidence="7">The sequence shown here is derived from an EMBL/GenBank/DDBJ whole genome shotgun (WGS) entry which is preliminary data.</text>
</comment>
<comment type="subcellular location">
    <subcellularLocation>
        <location evidence="1">Cell membrane</location>
    </subcellularLocation>
</comment>
<dbReference type="Pfam" id="PF25944">
    <property type="entry name" value="Beta-barrel_RND"/>
    <property type="match status" value="1"/>
</dbReference>
<dbReference type="Gene3D" id="2.40.50.100">
    <property type="match status" value="1"/>
</dbReference>
<dbReference type="Gene3D" id="6.10.140.1990">
    <property type="match status" value="1"/>
</dbReference>
<dbReference type="GO" id="GO:1990281">
    <property type="term" value="C:efflux pump complex"/>
    <property type="evidence" value="ECO:0007669"/>
    <property type="project" value="TreeGrafter"/>
</dbReference>
<dbReference type="GO" id="GO:0015562">
    <property type="term" value="F:efflux transmembrane transporter activity"/>
    <property type="evidence" value="ECO:0007669"/>
    <property type="project" value="TreeGrafter"/>
</dbReference>
<proteinExistence type="inferred from homology"/>
<feature type="coiled-coil region" evidence="4">
    <location>
        <begin position="101"/>
        <end position="187"/>
    </location>
</feature>
<dbReference type="Gene3D" id="6.20.50.140">
    <property type="match status" value="1"/>
</dbReference>
<comment type="similarity">
    <text evidence="2">Belongs to the membrane fusion protein (MFP) (TC 8.A.1) family.</text>
</comment>
<dbReference type="OrthoDB" id="9791520at2"/>
<dbReference type="AlphaFoldDB" id="A0A4V5PR47"/>
<gene>
    <name evidence="7" type="ORF">FBT96_08715</name>
</gene>
<evidence type="ECO:0000259" key="5">
    <source>
        <dbReference type="Pfam" id="PF25917"/>
    </source>
</evidence>
<dbReference type="NCBIfam" id="TIGR01730">
    <property type="entry name" value="RND_mfp"/>
    <property type="match status" value="1"/>
</dbReference>
<dbReference type="GO" id="GO:0030313">
    <property type="term" value="C:cell envelope"/>
    <property type="evidence" value="ECO:0007669"/>
    <property type="project" value="UniProtKB-SubCell"/>
</dbReference>
<evidence type="ECO:0000313" key="7">
    <source>
        <dbReference type="EMBL" id="TKD21555.1"/>
    </source>
</evidence>
<evidence type="ECO:0000259" key="6">
    <source>
        <dbReference type="Pfam" id="PF25944"/>
    </source>
</evidence>
<dbReference type="SUPFAM" id="SSF111369">
    <property type="entry name" value="HlyD-like secretion proteins"/>
    <property type="match status" value="1"/>
</dbReference>
<dbReference type="Gene3D" id="2.40.30.170">
    <property type="match status" value="1"/>
</dbReference>